<dbReference type="InterPro" id="IPR012348">
    <property type="entry name" value="RNR-like"/>
</dbReference>
<dbReference type="RefSeq" id="WP_381343945.1">
    <property type="nucleotide sequence ID" value="NZ_JBHMCY010000011.1"/>
</dbReference>
<accession>A0ABV5MXL3</accession>
<keyword evidence="2" id="KW-1185">Reference proteome</keyword>
<sequence length="319" mass="35275">MKPSVNLPRPRDLYDRWETQQWAVSQVRVDRDAGRWAELKPFTRRELLTALADLEIGEVCVTQTLSALVDHSPTEDDRIYLCTQMADEGRHVQFFKDYLLGPVGVDRAELETAGSELSRLSAYGAVFEPVLRQATGRVRDSGGEPAVWYAGVVLYHLVTEGVIAGAGLKTLRSFVRTVGGLQALEEGLANVARDETRHLTYGQTACRTGVGAGFADPIGETYLGALDKTVEVLVNPGQKAVSPALRPALAHRAGQLTQQWDSARLRMTRQLELIGLAELRTEAERRWEKAFTETFARYEERWGAPHPVPRATALGLLPA</sequence>
<name>A0ABV5MXL3_9ACTN</name>
<protein>
    <recommendedName>
        <fullName evidence="3">Ferritin-like domain-containing protein</fullName>
    </recommendedName>
</protein>
<evidence type="ECO:0008006" key="3">
    <source>
        <dbReference type="Google" id="ProtNLM"/>
    </source>
</evidence>
<evidence type="ECO:0000313" key="1">
    <source>
        <dbReference type="EMBL" id="MFB9462696.1"/>
    </source>
</evidence>
<dbReference type="Proteomes" id="UP001589709">
    <property type="component" value="Unassembled WGS sequence"/>
</dbReference>
<reference evidence="1 2" key="1">
    <citation type="submission" date="2024-09" db="EMBL/GenBank/DDBJ databases">
        <authorList>
            <person name="Sun Q."/>
            <person name="Mori K."/>
        </authorList>
    </citation>
    <scope>NUCLEOTIDE SEQUENCE [LARGE SCALE GENOMIC DNA]</scope>
    <source>
        <strain evidence="1 2">JCM 6917</strain>
    </source>
</reference>
<dbReference type="InterPro" id="IPR009078">
    <property type="entry name" value="Ferritin-like_SF"/>
</dbReference>
<dbReference type="Gene3D" id="1.10.620.20">
    <property type="entry name" value="Ribonucleotide Reductase, subunit A"/>
    <property type="match status" value="1"/>
</dbReference>
<dbReference type="SUPFAM" id="SSF47240">
    <property type="entry name" value="Ferritin-like"/>
    <property type="match status" value="1"/>
</dbReference>
<gene>
    <name evidence="1" type="ORF">ACFF45_08215</name>
</gene>
<dbReference type="EMBL" id="JBHMCY010000011">
    <property type="protein sequence ID" value="MFB9462696.1"/>
    <property type="molecule type" value="Genomic_DNA"/>
</dbReference>
<evidence type="ECO:0000313" key="2">
    <source>
        <dbReference type="Proteomes" id="UP001589709"/>
    </source>
</evidence>
<organism evidence="1 2">
    <name type="scientific">Streptomyces cinereospinus</name>
    <dbReference type="NCBI Taxonomy" id="285561"/>
    <lineage>
        <taxon>Bacteria</taxon>
        <taxon>Bacillati</taxon>
        <taxon>Actinomycetota</taxon>
        <taxon>Actinomycetes</taxon>
        <taxon>Kitasatosporales</taxon>
        <taxon>Streptomycetaceae</taxon>
        <taxon>Streptomyces</taxon>
    </lineage>
</organism>
<proteinExistence type="predicted"/>
<comment type="caution">
    <text evidence="1">The sequence shown here is derived from an EMBL/GenBank/DDBJ whole genome shotgun (WGS) entry which is preliminary data.</text>
</comment>